<dbReference type="SUPFAM" id="SSF56436">
    <property type="entry name" value="C-type lectin-like"/>
    <property type="match status" value="1"/>
</dbReference>
<proteinExistence type="predicted"/>
<dbReference type="STRING" id="1513793.SAMN06296036_105152"/>
<dbReference type="InterPro" id="IPR016186">
    <property type="entry name" value="C-type_lectin-like/link_sf"/>
</dbReference>
<dbReference type="OrthoDB" id="5477625at2"/>
<dbReference type="AlphaFoldDB" id="A0A1Y6BNQ2"/>
<accession>A0A1Y6BNQ2</accession>
<reference evidence="2" key="1">
    <citation type="submission" date="2017-04" db="EMBL/GenBank/DDBJ databases">
        <authorList>
            <person name="Varghese N."/>
            <person name="Submissions S."/>
        </authorList>
    </citation>
    <scope>NUCLEOTIDE SEQUENCE [LARGE SCALE GENOMIC DNA]</scope>
    <source>
        <strain evidence="2">RKEM611</strain>
    </source>
</reference>
<gene>
    <name evidence="1" type="ORF">SAMN06296036_105152</name>
</gene>
<organism evidence="1 2">
    <name type="scientific">Pseudobacteriovorax antillogorgiicola</name>
    <dbReference type="NCBI Taxonomy" id="1513793"/>
    <lineage>
        <taxon>Bacteria</taxon>
        <taxon>Pseudomonadati</taxon>
        <taxon>Bdellovibrionota</taxon>
        <taxon>Oligoflexia</taxon>
        <taxon>Oligoflexales</taxon>
        <taxon>Pseudobacteriovoracaceae</taxon>
        <taxon>Pseudobacteriovorax</taxon>
    </lineage>
</organism>
<dbReference type="Gene3D" id="3.10.100.10">
    <property type="entry name" value="Mannose-Binding Protein A, subunit A"/>
    <property type="match status" value="1"/>
</dbReference>
<protein>
    <submittedName>
        <fullName evidence="1">Uncharacterized protein</fullName>
    </submittedName>
</protein>
<name>A0A1Y6BNQ2_9BACT</name>
<evidence type="ECO:0000313" key="1">
    <source>
        <dbReference type="EMBL" id="SMF12322.1"/>
    </source>
</evidence>
<dbReference type="InterPro" id="IPR016187">
    <property type="entry name" value="CTDL_fold"/>
</dbReference>
<dbReference type="Proteomes" id="UP000192907">
    <property type="component" value="Unassembled WGS sequence"/>
</dbReference>
<sequence>MHLLALFGDVKSVGDVTESTINEPIPVAGAFLTCQFQGTQTQNTDSIDLSCELNDLDYQAQDVKADFYKTSADGTMLPLNLVSFDPINWRWQLRDKPENLNFTTIIASIAIDGRGPFMFTTELDQNIPLTVFAGYWLPSEPNNNAGMESCTEMVTAQGQENHINFTGLNSGPIEKLNDVPCGIQRNFLCRSLSLEPGVSKWLFTAEAGTFDTYKTACPEGYIFSQPTTAAEIAEVSAVIDGRNPDLLSVWVSIQRNPENPDVFESILD</sequence>
<keyword evidence="2" id="KW-1185">Reference proteome</keyword>
<dbReference type="EMBL" id="FWZT01000005">
    <property type="protein sequence ID" value="SMF12322.1"/>
    <property type="molecule type" value="Genomic_DNA"/>
</dbReference>
<evidence type="ECO:0000313" key="2">
    <source>
        <dbReference type="Proteomes" id="UP000192907"/>
    </source>
</evidence>
<dbReference type="RefSeq" id="WP_132317399.1">
    <property type="nucleotide sequence ID" value="NZ_SLZT01000005.1"/>
</dbReference>